<evidence type="ECO:0000256" key="1">
    <source>
        <dbReference type="ARBA" id="ARBA00004651"/>
    </source>
</evidence>
<dbReference type="Pfam" id="PF03772">
    <property type="entry name" value="Competence"/>
    <property type="match status" value="1"/>
</dbReference>
<dbReference type="STRING" id="6945.B7QLW4"/>
<reference evidence="8 10" key="1">
    <citation type="submission" date="2008-03" db="EMBL/GenBank/DDBJ databases">
        <title>Annotation of Ixodes scapularis.</title>
        <authorList>
            <consortium name="Ixodes scapularis Genome Project Consortium"/>
            <person name="Caler E."/>
            <person name="Hannick L.I."/>
            <person name="Bidwell S."/>
            <person name="Joardar V."/>
            <person name="Thiagarajan M."/>
            <person name="Amedeo P."/>
            <person name="Galinsky K.J."/>
            <person name="Schobel S."/>
            <person name="Inman J."/>
            <person name="Hostetler J."/>
            <person name="Miller J."/>
            <person name="Hammond M."/>
            <person name="Megy K."/>
            <person name="Lawson D."/>
            <person name="Kodira C."/>
            <person name="Sutton G."/>
            <person name="Meyer J."/>
            <person name="Hill C.A."/>
            <person name="Birren B."/>
            <person name="Nene V."/>
            <person name="Collins F."/>
            <person name="Alarcon-Chaidez F."/>
            <person name="Wikel S."/>
            <person name="Strausberg R."/>
        </authorList>
    </citation>
    <scope>NUCLEOTIDE SEQUENCE [LARGE SCALE GENOMIC DNA]</scope>
    <source>
        <strain evidence="10">Wikel</strain>
        <strain evidence="8">Wikel colony</strain>
    </source>
</reference>
<dbReference type="EMBL" id="DS968403">
    <property type="protein sequence ID" value="EEC19836.1"/>
    <property type="molecule type" value="Genomic_DNA"/>
</dbReference>
<dbReference type="Gene3D" id="3.60.15.10">
    <property type="entry name" value="Ribonuclease Z/Hydroxyacylglutathione hydrolase-like"/>
    <property type="match status" value="1"/>
</dbReference>
<dbReference type="AlphaFoldDB" id="B7QLW4"/>
<evidence type="ECO:0000256" key="2">
    <source>
        <dbReference type="ARBA" id="ARBA00022475"/>
    </source>
</evidence>
<dbReference type="HOGENOM" id="CLU_010363_1_0_1"/>
<dbReference type="EnsemblMetazoa" id="ISCW013752-RA">
    <property type="protein sequence ID" value="ISCW013752-PA"/>
    <property type="gene ID" value="ISCW013752"/>
</dbReference>
<evidence type="ECO:0000259" key="7">
    <source>
        <dbReference type="SMART" id="SM00849"/>
    </source>
</evidence>
<protein>
    <submittedName>
        <fullName evidence="8 9">Competence protein, putative</fullName>
    </submittedName>
</protein>
<dbReference type="Proteomes" id="UP000001555">
    <property type="component" value="Unassembled WGS sequence"/>
</dbReference>
<keyword evidence="5 6" id="KW-0472">Membrane</keyword>
<dbReference type="InParanoid" id="B7QLW4"/>
<dbReference type="InterPro" id="IPR035681">
    <property type="entry name" value="ComA-like_MBL"/>
</dbReference>
<dbReference type="InterPro" id="IPR004477">
    <property type="entry name" value="ComEC_N"/>
</dbReference>
<dbReference type="VEuPathDB" id="VectorBase:ISCW013752"/>
<dbReference type="SUPFAM" id="SSF56281">
    <property type="entry name" value="Metallo-hydrolase/oxidoreductase"/>
    <property type="match status" value="1"/>
</dbReference>
<evidence type="ECO:0000313" key="8">
    <source>
        <dbReference type="EMBL" id="EEC19836.1"/>
    </source>
</evidence>
<name>B7QLW4_IXOSC</name>
<dbReference type="PaxDb" id="6945-B7QLW4"/>
<accession>B7QLW4</accession>
<dbReference type="PANTHER" id="PTHR30619:SF1">
    <property type="entry name" value="RECOMBINATION PROTEIN 2"/>
    <property type="match status" value="1"/>
</dbReference>
<comment type="subcellular location">
    <subcellularLocation>
        <location evidence="1">Cell membrane</location>
        <topology evidence="1">Multi-pass membrane protein</topology>
    </subcellularLocation>
</comment>
<keyword evidence="3 6" id="KW-0812">Transmembrane</keyword>
<dbReference type="PANTHER" id="PTHR30619">
    <property type="entry name" value="DNA INTERNALIZATION/COMPETENCE PROTEIN COMEC/REC2"/>
    <property type="match status" value="1"/>
</dbReference>
<evidence type="ECO:0000313" key="10">
    <source>
        <dbReference type="Proteomes" id="UP000001555"/>
    </source>
</evidence>
<dbReference type="InterPro" id="IPR052159">
    <property type="entry name" value="Competence_DNA_uptake"/>
</dbReference>
<feature type="domain" description="Metallo-beta-lactamase" evidence="7">
    <location>
        <begin position="139"/>
        <end position="325"/>
    </location>
</feature>
<keyword evidence="2" id="KW-1003">Cell membrane</keyword>
<evidence type="ECO:0000256" key="4">
    <source>
        <dbReference type="ARBA" id="ARBA00022989"/>
    </source>
</evidence>
<gene>
    <name evidence="8" type="ORF">IscW_ISCW013752</name>
</gene>
<reference evidence="9" key="2">
    <citation type="submission" date="2020-05" db="UniProtKB">
        <authorList>
            <consortium name="EnsemblMetazoa"/>
        </authorList>
    </citation>
    <scope>IDENTIFICATION</scope>
    <source>
        <strain evidence="9">wikel</strain>
    </source>
</reference>
<sequence length="409" mass="45621">MTQGWRAVGSVRGQPQRLDFNPAQSWFTWTERLRHHLRNVLMPYVQEQRWGGVMLALSLGDQASIAAADWLIFNRSGLTHLVSISGTHVTFLAVLLAALVSWCWRRVRWGRWVLAEQVPAQVAATWEGDWDLFALDIGQGSAVVLRTRNQVLLFDVGNRYGPDSDEGKRSIAPWLKAKGVGRIDTLVLSHADMDHVGGTRSVLQAVPVSRSYSSFDLDAHLNREERLLGLATGSTTRPAQALRCEQDVSWEVDGVRFRFWWPPADEASFKAVYGREEDKNAISCVLEVQGARHSALLLGDAGVAQEQAIVAAGLGPIDVVVVGHHGSRTSSGAHFVKHIQAGLAIAQLGWWNRFSHPHPLVQARWERSGALFLRTDQWGALTVESRPSALYYFGERDRYARYWQPPAPP</sequence>
<keyword evidence="10" id="KW-1185">Reference proteome</keyword>
<evidence type="ECO:0000256" key="3">
    <source>
        <dbReference type="ARBA" id="ARBA00022692"/>
    </source>
</evidence>
<evidence type="ECO:0000313" key="9">
    <source>
        <dbReference type="EnsemblMetazoa" id="ISCW013752-PA"/>
    </source>
</evidence>
<proteinExistence type="predicted"/>
<evidence type="ECO:0000256" key="6">
    <source>
        <dbReference type="SAM" id="Phobius"/>
    </source>
</evidence>
<dbReference type="InterPro" id="IPR036866">
    <property type="entry name" value="RibonucZ/Hydroxyglut_hydro"/>
</dbReference>
<dbReference type="SMART" id="SM00849">
    <property type="entry name" value="Lactamase_B"/>
    <property type="match status" value="1"/>
</dbReference>
<dbReference type="GO" id="GO:0031123">
    <property type="term" value="P:RNA 3'-end processing"/>
    <property type="evidence" value="ECO:0007669"/>
    <property type="project" value="UniProtKB-ARBA"/>
</dbReference>
<dbReference type="Pfam" id="PF00753">
    <property type="entry name" value="Lactamase_B"/>
    <property type="match status" value="1"/>
</dbReference>
<evidence type="ECO:0000256" key="5">
    <source>
        <dbReference type="ARBA" id="ARBA00023136"/>
    </source>
</evidence>
<dbReference type="GO" id="GO:0005886">
    <property type="term" value="C:plasma membrane"/>
    <property type="evidence" value="ECO:0000318"/>
    <property type="project" value="GO_Central"/>
</dbReference>
<keyword evidence="4 6" id="KW-1133">Transmembrane helix</keyword>
<dbReference type="EMBL" id="ABJB010780254">
    <property type="status" value="NOT_ANNOTATED_CDS"/>
    <property type="molecule type" value="Genomic_DNA"/>
</dbReference>
<dbReference type="InterPro" id="IPR001279">
    <property type="entry name" value="Metallo-B-lactamas"/>
</dbReference>
<organism>
    <name type="scientific">Ixodes scapularis</name>
    <name type="common">Black-legged tick</name>
    <name type="synonym">Deer tick</name>
    <dbReference type="NCBI Taxonomy" id="6945"/>
    <lineage>
        <taxon>Eukaryota</taxon>
        <taxon>Metazoa</taxon>
        <taxon>Ecdysozoa</taxon>
        <taxon>Arthropoda</taxon>
        <taxon>Chelicerata</taxon>
        <taxon>Arachnida</taxon>
        <taxon>Acari</taxon>
        <taxon>Parasitiformes</taxon>
        <taxon>Ixodida</taxon>
        <taxon>Ixodoidea</taxon>
        <taxon>Ixodidae</taxon>
        <taxon>Ixodinae</taxon>
        <taxon>Ixodes</taxon>
    </lineage>
</organism>
<feature type="transmembrane region" description="Helical" evidence="6">
    <location>
        <begin position="81"/>
        <end position="104"/>
    </location>
</feature>
<dbReference type="CDD" id="cd07731">
    <property type="entry name" value="ComA-like_MBL-fold"/>
    <property type="match status" value="1"/>
</dbReference>